<protein>
    <submittedName>
        <fullName evidence="2">Uncharacterized protein</fullName>
    </submittedName>
</protein>
<evidence type="ECO:0000256" key="1">
    <source>
        <dbReference type="SAM" id="MobiDB-lite"/>
    </source>
</evidence>
<dbReference type="EMBL" id="NBNE01022041">
    <property type="protein sequence ID" value="OWY90735.1"/>
    <property type="molecule type" value="Genomic_DNA"/>
</dbReference>
<dbReference type="Proteomes" id="UP000198211">
    <property type="component" value="Unassembled WGS sequence"/>
</dbReference>
<gene>
    <name evidence="2" type="ORF">PHMEG_00041001</name>
</gene>
<reference evidence="3" key="1">
    <citation type="submission" date="2017-03" db="EMBL/GenBank/DDBJ databases">
        <title>Phytopthora megakarya and P. palmivora, two closely related causual agents of cacao black pod achieved similar genome size and gene model numbers by different mechanisms.</title>
        <authorList>
            <person name="Ali S."/>
            <person name="Shao J."/>
            <person name="Larry D.J."/>
            <person name="Kronmiller B."/>
            <person name="Shen D."/>
            <person name="Strem M.D."/>
            <person name="Melnick R.L."/>
            <person name="Guiltinan M.J."/>
            <person name="Tyler B.M."/>
            <person name="Meinhardt L.W."/>
            <person name="Bailey B.A."/>
        </authorList>
    </citation>
    <scope>NUCLEOTIDE SEQUENCE [LARGE SCALE GENOMIC DNA]</scope>
    <source>
        <strain evidence="3">zdho120</strain>
    </source>
</reference>
<dbReference type="AlphaFoldDB" id="A0A225UCG2"/>
<organism evidence="2 3">
    <name type="scientific">Phytophthora megakarya</name>
    <dbReference type="NCBI Taxonomy" id="4795"/>
    <lineage>
        <taxon>Eukaryota</taxon>
        <taxon>Sar</taxon>
        <taxon>Stramenopiles</taxon>
        <taxon>Oomycota</taxon>
        <taxon>Peronosporomycetes</taxon>
        <taxon>Peronosporales</taxon>
        <taxon>Peronosporaceae</taxon>
        <taxon>Phytophthora</taxon>
    </lineage>
</organism>
<comment type="caution">
    <text evidence="2">The sequence shown here is derived from an EMBL/GenBank/DDBJ whole genome shotgun (WGS) entry which is preliminary data.</text>
</comment>
<sequence length="128" mass="14943">MNPEDEHEASISKEPRRKRVFQRRLLAQLSESRMLEVLDRTLHNNGNQRHHTGLSNQEQDEQDSREEDQEREEEEELVCVSKMVKMNNSQPTLSKSSGFQAGGVLKTVRYIHMQRAIQSEQHENQADC</sequence>
<accession>A0A225UCG2</accession>
<feature type="region of interest" description="Disordered" evidence="1">
    <location>
        <begin position="38"/>
        <end position="76"/>
    </location>
</feature>
<proteinExistence type="predicted"/>
<evidence type="ECO:0000313" key="2">
    <source>
        <dbReference type="EMBL" id="OWY90735.1"/>
    </source>
</evidence>
<feature type="compositionally biased region" description="Acidic residues" evidence="1">
    <location>
        <begin position="58"/>
        <end position="76"/>
    </location>
</feature>
<evidence type="ECO:0000313" key="3">
    <source>
        <dbReference type="Proteomes" id="UP000198211"/>
    </source>
</evidence>
<keyword evidence="3" id="KW-1185">Reference proteome</keyword>
<name>A0A225UCG2_9STRA</name>
<dbReference type="OrthoDB" id="75751at2759"/>